<organism evidence="1 2">
    <name type="scientific">Staphylococcus saprophyticus</name>
    <dbReference type="NCBI Taxonomy" id="29385"/>
    <lineage>
        <taxon>Bacteria</taxon>
        <taxon>Bacillati</taxon>
        <taxon>Bacillota</taxon>
        <taxon>Bacilli</taxon>
        <taxon>Bacillales</taxon>
        <taxon>Staphylococcaceae</taxon>
        <taxon>Staphylococcus</taxon>
    </lineage>
</organism>
<dbReference type="Pfam" id="PF13673">
    <property type="entry name" value="Acetyltransf_10"/>
    <property type="match status" value="1"/>
</dbReference>
<keyword evidence="1" id="KW-0808">Transferase</keyword>
<dbReference type="CDD" id="cd04301">
    <property type="entry name" value="NAT_SF"/>
    <property type="match status" value="1"/>
</dbReference>
<proteinExistence type="predicted"/>
<evidence type="ECO:0000313" key="2">
    <source>
        <dbReference type="Proteomes" id="UP000254707"/>
    </source>
</evidence>
<dbReference type="Proteomes" id="UP000254707">
    <property type="component" value="Unassembled WGS sequence"/>
</dbReference>
<dbReference type="Pfam" id="PF18467">
    <property type="entry name" value="DUF5613"/>
    <property type="match status" value="1"/>
</dbReference>
<sequence length="249" mass="28920">MVISMNDIFQQGTVYQDDNSKTIYLTPEEPLVYDTNKWIYKRMPTLNSWKLDMAYQQFMHKQQGSSHLAFTFPENEHLDQQWLDEIKALEFELGIMELYAIEPQHIHQAINSEIDVTIVNDETLEDYIAIYRRFAEPYGLAYAQESIQMIRNQFPQENKLRILAYKGEVPVGILDLIVSASAMEIDGFGVLDEYQRQGIGSVMQSFVAQIAKDKTIILIADGEDSAKDMYIKQGYIFISYCYQILKEHI</sequence>
<accession>A0A380HK97</accession>
<dbReference type="InterPro" id="IPR000182">
    <property type="entry name" value="GNAT_dom"/>
</dbReference>
<dbReference type="Gene3D" id="3.40.630.30">
    <property type="match status" value="1"/>
</dbReference>
<dbReference type="SUPFAM" id="SSF55729">
    <property type="entry name" value="Acyl-CoA N-acyltransferases (Nat)"/>
    <property type="match status" value="1"/>
</dbReference>
<dbReference type="AlphaFoldDB" id="A0A380HK97"/>
<dbReference type="InterPro" id="IPR016181">
    <property type="entry name" value="Acyl_CoA_acyltransferase"/>
</dbReference>
<reference evidence="1 2" key="1">
    <citation type="submission" date="2018-06" db="EMBL/GenBank/DDBJ databases">
        <authorList>
            <consortium name="Pathogen Informatics"/>
            <person name="Doyle S."/>
        </authorList>
    </citation>
    <scope>NUCLEOTIDE SEQUENCE [LARGE SCALE GENOMIC DNA]</scope>
    <source>
        <strain evidence="1 2">NCTC7688</strain>
    </source>
</reference>
<protein>
    <submittedName>
        <fullName evidence="1">Acetyltransferase</fullName>
    </submittedName>
</protein>
<evidence type="ECO:0000313" key="1">
    <source>
        <dbReference type="EMBL" id="SUM82291.1"/>
    </source>
</evidence>
<dbReference type="GO" id="GO:0016747">
    <property type="term" value="F:acyltransferase activity, transferring groups other than amino-acyl groups"/>
    <property type="evidence" value="ECO:0007669"/>
    <property type="project" value="InterPro"/>
</dbReference>
<dbReference type="PROSITE" id="PS51186">
    <property type="entry name" value="GNAT"/>
    <property type="match status" value="1"/>
</dbReference>
<gene>
    <name evidence="1" type="ORF">NCTC7688_00789</name>
</gene>
<dbReference type="EMBL" id="UHED01000001">
    <property type="protein sequence ID" value="SUM82291.1"/>
    <property type="molecule type" value="Genomic_DNA"/>
</dbReference>
<dbReference type="InterPro" id="IPR040549">
    <property type="entry name" value="DUF5613"/>
</dbReference>
<name>A0A380HK97_STASA</name>